<feature type="region of interest" description="Disordered" evidence="1">
    <location>
        <begin position="277"/>
        <end position="312"/>
    </location>
</feature>
<proteinExistence type="predicted"/>
<feature type="transmembrane region" description="Helical" evidence="2">
    <location>
        <begin position="26"/>
        <end position="43"/>
    </location>
</feature>
<organism evidence="3 4">
    <name type="scientific">Serendipita vermifera MAFF 305830</name>
    <dbReference type="NCBI Taxonomy" id="933852"/>
    <lineage>
        <taxon>Eukaryota</taxon>
        <taxon>Fungi</taxon>
        <taxon>Dikarya</taxon>
        <taxon>Basidiomycota</taxon>
        <taxon>Agaricomycotina</taxon>
        <taxon>Agaricomycetes</taxon>
        <taxon>Sebacinales</taxon>
        <taxon>Serendipitaceae</taxon>
        <taxon>Serendipita</taxon>
    </lineage>
</organism>
<dbReference type="OrthoDB" id="2626017at2759"/>
<feature type="transmembrane region" description="Helical" evidence="2">
    <location>
        <begin position="64"/>
        <end position="81"/>
    </location>
</feature>
<reference evidence="3 4" key="1">
    <citation type="submission" date="2014-04" db="EMBL/GenBank/DDBJ databases">
        <authorList>
            <consortium name="DOE Joint Genome Institute"/>
            <person name="Kuo A."/>
            <person name="Zuccaro A."/>
            <person name="Kohler A."/>
            <person name="Nagy L.G."/>
            <person name="Floudas D."/>
            <person name="Copeland A."/>
            <person name="Barry K.W."/>
            <person name="Cichocki N."/>
            <person name="Veneault-Fourrey C."/>
            <person name="LaButti K."/>
            <person name="Lindquist E.A."/>
            <person name="Lipzen A."/>
            <person name="Lundell T."/>
            <person name="Morin E."/>
            <person name="Murat C."/>
            <person name="Sun H."/>
            <person name="Tunlid A."/>
            <person name="Henrissat B."/>
            <person name="Grigoriev I.V."/>
            <person name="Hibbett D.S."/>
            <person name="Martin F."/>
            <person name="Nordberg H.P."/>
            <person name="Cantor M.N."/>
            <person name="Hua S.X."/>
        </authorList>
    </citation>
    <scope>NUCLEOTIDE SEQUENCE [LARGE SCALE GENOMIC DNA]</scope>
    <source>
        <strain evidence="3 4">MAFF 305830</strain>
    </source>
</reference>
<keyword evidence="2" id="KW-0812">Transmembrane</keyword>
<dbReference type="Proteomes" id="UP000054097">
    <property type="component" value="Unassembled WGS sequence"/>
</dbReference>
<feature type="transmembrane region" description="Helical" evidence="2">
    <location>
        <begin position="93"/>
        <end position="114"/>
    </location>
</feature>
<accession>A0A0C2W7J0</accession>
<keyword evidence="4" id="KW-1185">Reference proteome</keyword>
<keyword evidence="2" id="KW-0472">Membrane</keyword>
<evidence type="ECO:0000256" key="2">
    <source>
        <dbReference type="SAM" id="Phobius"/>
    </source>
</evidence>
<dbReference type="EMBL" id="KN824356">
    <property type="protein sequence ID" value="KIM22423.1"/>
    <property type="molecule type" value="Genomic_DNA"/>
</dbReference>
<feature type="compositionally biased region" description="Polar residues" evidence="1">
    <location>
        <begin position="277"/>
        <end position="296"/>
    </location>
</feature>
<gene>
    <name evidence="3" type="ORF">M408DRAFT_18181</name>
</gene>
<feature type="transmembrane region" description="Helical" evidence="2">
    <location>
        <begin position="168"/>
        <end position="188"/>
    </location>
</feature>
<name>A0A0C2W7J0_SERVB</name>
<feature type="transmembrane region" description="Helical" evidence="2">
    <location>
        <begin position="242"/>
        <end position="260"/>
    </location>
</feature>
<reference evidence="4" key="2">
    <citation type="submission" date="2015-01" db="EMBL/GenBank/DDBJ databases">
        <title>Evolutionary Origins and Diversification of the Mycorrhizal Mutualists.</title>
        <authorList>
            <consortium name="DOE Joint Genome Institute"/>
            <consortium name="Mycorrhizal Genomics Consortium"/>
            <person name="Kohler A."/>
            <person name="Kuo A."/>
            <person name="Nagy L.G."/>
            <person name="Floudas D."/>
            <person name="Copeland A."/>
            <person name="Barry K.W."/>
            <person name="Cichocki N."/>
            <person name="Veneault-Fourrey C."/>
            <person name="LaButti K."/>
            <person name="Lindquist E.A."/>
            <person name="Lipzen A."/>
            <person name="Lundell T."/>
            <person name="Morin E."/>
            <person name="Murat C."/>
            <person name="Riley R."/>
            <person name="Ohm R."/>
            <person name="Sun H."/>
            <person name="Tunlid A."/>
            <person name="Henrissat B."/>
            <person name="Grigoriev I.V."/>
            <person name="Hibbett D.S."/>
            <person name="Martin F."/>
        </authorList>
    </citation>
    <scope>NUCLEOTIDE SEQUENCE [LARGE SCALE GENOMIC DNA]</scope>
    <source>
        <strain evidence="4">MAFF 305830</strain>
    </source>
</reference>
<evidence type="ECO:0000256" key="1">
    <source>
        <dbReference type="SAM" id="MobiDB-lite"/>
    </source>
</evidence>
<feature type="transmembrane region" description="Helical" evidence="2">
    <location>
        <begin position="126"/>
        <end position="148"/>
    </location>
</feature>
<dbReference type="AlphaFoldDB" id="A0A0C2W7J0"/>
<evidence type="ECO:0000313" key="3">
    <source>
        <dbReference type="EMBL" id="KIM22423.1"/>
    </source>
</evidence>
<dbReference type="HOGENOM" id="CLU_064338_0_0_1"/>
<dbReference type="STRING" id="933852.A0A0C2W7J0"/>
<feature type="transmembrane region" description="Helical" evidence="2">
    <location>
        <begin position="209"/>
        <end position="230"/>
    </location>
</feature>
<evidence type="ECO:0000313" key="4">
    <source>
        <dbReference type="Proteomes" id="UP000054097"/>
    </source>
</evidence>
<sequence length="448" mass="48554">MSTGYDISALLPAYLNLPPHLSAHKYFFVCTLTVAAWDTFVLSPRSWRLLKTKEWPVLKIVYQVLRYLMPIEFIIVAVAFFDTQWTQDMCNKFYLFEPICTMILIALCSAVHVIRIHAIYDKSRPILAGLGALLLIQVAVMAVSSAFFRVVPLLAGQGCIAGPTSNWVGIYWAAPTVFYTATLALALHRSIQSLKTKPLSPWKLMLRDGLNLYGAIWIVNMVNVCFWFIVQPTGDNDSIKTTVTSMTAVLTTTMTLRIILSVRGSLAQGGSYAGSTIASSTARGGNSTHIISSSGRPQPPHPSSFGPTASSFGPNANNVLNIGGYGAERKGSLGNAKEAGAAAYTLDEMRDKASRGGDWHEGASDGRSSVLEGKEGEAYGIVVSSSMGRLFCTSLGLPYVRLEGSMVDLRFPVGINAILGWLWAEVECVAIWWRVIGSKPGGENGGRV</sequence>
<protein>
    <submittedName>
        <fullName evidence="3">Uncharacterized protein</fullName>
    </submittedName>
</protein>
<keyword evidence="2" id="KW-1133">Transmembrane helix</keyword>